<reference evidence="6 7" key="1">
    <citation type="submission" date="2019-08" db="EMBL/GenBank/DDBJ databases">
        <title>Amphibian skin-associated Pigmentiphaga: genome sequence and occurrence across geography and hosts.</title>
        <authorList>
            <person name="Bletz M.C."/>
            <person name="Bunk B."/>
            <person name="Sproeer C."/>
            <person name="Biwer P."/>
            <person name="Reiter S."/>
            <person name="Rabemananjara F.C.E."/>
            <person name="Schulz S."/>
            <person name="Overmann J."/>
            <person name="Vences M."/>
        </authorList>
    </citation>
    <scope>NUCLEOTIDE SEQUENCE [LARGE SCALE GENOMIC DNA]</scope>
    <source>
        <strain evidence="6 7">Mada1488</strain>
    </source>
</reference>
<gene>
    <name evidence="6" type="ORF">FXN63_00185</name>
</gene>
<evidence type="ECO:0000256" key="4">
    <source>
        <dbReference type="ARBA" id="ARBA00023163"/>
    </source>
</evidence>
<dbReference type="InterPro" id="IPR036388">
    <property type="entry name" value="WH-like_DNA-bd_sf"/>
</dbReference>
<comment type="similarity">
    <text evidence="1">Belongs to the LysR transcriptional regulatory family.</text>
</comment>
<dbReference type="PANTHER" id="PTHR30427">
    <property type="entry name" value="TRANSCRIPTIONAL ACTIVATOR PROTEIN LYSR"/>
    <property type="match status" value="1"/>
</dbReference>
<dbReference type="OrthoDB" id="8849678at2"/>
<dbReference type="GO" id="GO:0003700">
    <property type="term" value="F:DNA-binding transcription factor activity"/>
    <property type="evidence" value="ECO:0007669"/>
    <property type="project" value="InterPro"/>
</dbReference>
<proteinExistence type="inferred from homology"/>
<name>A0A5C0AQR0_9BURK</name>
<keyword evidence="2" id="KW-0805">Transcription regulation</keyword>
<dbReference type="Gene3D" id="3.40.190.290">
    <property type="match status" value="1"/>
</dbReference>
<dbReference type="SUPFAM" id="SSF53850">
    <property type="entry name" value="Periplasmic binding protein-like II"/>
    <property type="match status" value="1"/>
</dbReference>
<dbReference type="RefSeq" id="WP_148811718.1">
    <property type="nucleotide sequence ID" value="NZ_CP043046.1"/>
</dbReference>
<sequence>MINQRQVDVFRALMTTLSVTRAADLLRSSQPTVSRELALLEDELGFALFDRVRGRLRATMAALTMFDEVQRSYVGLERIAATAAMLGAAQGGSLFILSLPVFTQTLLPGACRRFMAMHPAASISIASQESPFLESWLTAQRYDLGLTEGGEAPAGTRQTSLLRADEVCVLPPGHRLARKRRITLADFADECFVSLPADDQVRRQLDAAFDEAGVTRRTQLEAPTSAAVCSLVAQGVGVSIVNPLTALTFVGRVVVRRLSIAIPFDVALVQPEHRPSNPLAASFTRALADEAKALRAQLRMAPEATDAVGGPINR</sequence>
<dbReference type="PROSITE" id="PS50931">
    <property type="entry name" value="HTH_LYSR"/>
    <property type="match status" value="1"/>
</dbReference>
<dbReference type="EMBL" id="CP043046">
    <property type="protein sequence ID" value="QEI04429.1"/>
    <property type="molecule type" value="Genomic_DNA"/>
</dbReference>
<keyword evidence="7" id="KW-1185">Reference proteome</keyword>
<evidence type="ECO:0000313" key="6">
    <source>
        <dbReference type="EMBL" id="QEI04429.1"/>
    </source>
</evidence>
<dbReference type="Gene3D" id="1.10.10.10">
    <property type="entry name" value="Winged helix-like DNA-binding domain superfamily/Winged helix DNA-binding domain"/>
    <property type="match status" value="1"/>
</dbReference>
<dbReference type="InterPro" id="IPR000847">
    <property type="entry name" value="LysR_HTH_N"/>
</dbReference>
<evidence type="ECO:0000259" key="5">
    <source>
        <dbReference type="PROSITE" id="PS50931"/>
    </source>
</evidence>
<protein>
    <submittedName>
        <fullName evidence="6">LysR family transcriptional regulator</fullName>
    </submittedName>
</protein>
<dbReference type="Pfam" id="PF00126">
    <property type="entry name" value="HTH_1"/>
    <property type="match status" value="1"/>
</dbReference>
<dbReference type="AlphaFoldDB" id="A0A5C0AQR0"/>
<dbReference type="NCBIfam" id="NF008239">
    <property type="entry name" value="PRK11013.1"/>
    <property type="match status" value="1"/>
</dbReference>
<dbReference type="GO" id="GO:0009089">
    <property type="term" value="P:lysine biosynthetic process via diaminopimelate"/>
    <property type="evidence" value="ECO:0007669"/>
    <property type="project" value="TreeGrafter"/>
</dbReference>
<keyword evidence="3" id="KW-0238">DNA-binding</keyword>
<dbReference type="KEGG" id="pacr:FXN63_00185"/>
<dbReference type="InterPro" id="IPR036390">
    <property type="entry name" value="WH_DNA-bd_sf"/>
</dbReference>
<evidence type="ECO:0000256" key="3">
    <source>
        <dbReference type="ARBA" id="ARBA00023125"/>
    </source>
</evidence>
<dbReference type="GO" id="GO:0043565">
    <property type="term" value="F:sequence-specific DNA binding"/>
    <property type="evidence" value="ECO:0007669"/>
    <property type="project" value="TreeGrafter"/>
</dbReference>
<evidence type="ECO:0000256" key="2">
    <source>
        <dbReference type="ARBA" id="ARBA00023015"/>
    </source>
</evidence>
<dbReference type="InterPro" id="IPR005119">
    <property type="entry name" value="LysR_subst-bd"/>
</dbReference>
<dbReference type="Proteomes" id="UP000325161">
    <property type="component" value="Chromosome"/>
</dbReference>
<dbReference type="GO" id="GO:0010628">
    <property type="term" value="P:positive regulation of gene expression"/>
    <property type="evidence" value="ECO:0007669"/>
    <property type="project" value="TreeGrafter"/>
</dbReference>
<evidence type="ECO:0000313" key="7">
    <source>
        <dbReference type="Proteomes" id="UP000325161"/>
    </source>
</evidence>
<dbReference type="PANTHER" id="PTHR30427:SF1">
    <property type="entry name" value="TRANSCRIPTIONAL ACTIVATOR PROTEIN LYSR"/>
    <property type="match status" value="1"/>
</dbReference>
<feature type="domain" description="HTH lysR-type" evidence="5">
    <location>
        <begin position="2"/>
        <end position="59"/>
    </location>
</feature>
<organism evidence="6 7">
    <name type="scientific">Pigmentiphaga aceris</name>
    <dbReference type="NCBI Taxonomy" id="1940612"/>
    <lineage>
        <taxon>Bacteria</taxon>
        <taxon>Pseudomonadati</taxon>
        <taxon>Pseudomonadota</taxon>
        <taxon>Betaproteobacteria</taxon>
        <taxon>Burkholderiales</taxon>
        <taxon>Alcaligenaceae</taxon>
        <taxon>Pigmentiphaga</taxon>
    </lineage>
</organism>
<dbReference type="PRINTS" id="PR00039">
    <property type="entry name" value="HTHLYSR"/>
</dbReference>
<dbReference type="SUPFAM" id="SSF46785">
    <property type="entry name" value="Winged helix' DNA-binding domain"/>
    <property type="match status" value="1"/>
</dbReference>
<dbReference type="Pfam" id="PF03466">
    <property type="entry name" value="LysR_substrate"/>
    <property type="match status" value="1"/>
</dbReference>
<keyword evidence="4" id="KW-0804">Transcription</keyword>
<evidence type="ECO:0000256" key="1">
    <source>
        <dbReference type="ARBA" id="ARBA00009437"/>
    </source>
</evidence>
<accession>A0A5C0AQR0</accession>